<feature type="region of interest" description="Disordered" evidence="1">
    <location>
        <begin position="1"/>
        <end position="164"/>
    </location>
</feature>
<reference evidence="3 4" key="1">
    <citation type="submission" date="2012-05" db="EMBL/GenBank/DDBJ databases">
        <authorList>
            <person name="Harkins D.M."/>
            <person name="Madupu R."/>
            <person name="Durkin A.S."/>
            <person name="Torralba M."/>
            <person name="Methe B."/>
            <person name="Sutton G.G."/>
            <person name="Nelson K.E."/>
        </authorList>
    </citation>
    <scope>NUCLEOTIDE SEQUENCE [LARGE SCALE GENOMIC DNA]</scope>
    <source>
        <strain evidence="3 4">F0489</strain>
    </source>
</reference>
<proteinExistence type="predicted"/>
<accession>J1HL94</accession>
<evidence type="ECO:0000313" key="4">
    <source>
        <dbReference type="Proteomes" id="UP000002941"/>
    </source>
</evidence>
<name>J1HL94_9ACTO</name>
<evidence type="ECO:0008006" key="5">
    <source>
        <dbReference type="Google" id="ProtNLM"/>
    </source>
</evidence>
<dbReference type="InterPro" id="IPR046357">
    <property type="entry name" value="PPIase_dom_sf"/>
</dbReference>
<dbReference type="PATRIC" id="fig|1125718.3.peg.719"/>
<dbReference type="eggNOG" id="COG0545">
    <property type="taxonomic scope" value="Bacteria"/>
</dbReference>
<gene>
    <name evidence="3" type="ORF">HMPREF1318_0654</name>
</gene>
<dbReference type="AlphaFoldDB" id="J1HL94"/>
<organism evidence="3 4">
    <name type="scientific">Actinomyces massiliensis F0489</name>
    <dbReference type="NCBI Taxonomy" id="1125718"/>
    <lineage>
        <taxon>Bacteria</taxon>
        <taxon>Bacillati</taxon>
        <taxon>Actinomycetota</taxon>
        <taxon>Actinomycetes</taxon>
        <taxon>Actinomycetales</taxon>
        <taxon>Actinomycetaceae</taxon>
        <taxon>Actinomyces</taxon>
    </lineage>
</organism>
<feature type="compositionally biased region" description="Low complexity" evidence="1">
    <location>
        <begin position="129"/>
        <end position="162"/>
    </location>
</feature>
<feature type="region of interest" description="Disordered" evidence="1">
    <location>
        <begin position="490"/>
        <end position="516"/>
    </location>
</feature>
<feature type="compositionally biased region" description="Low complexity" evidence="1">
    <location>
        <begin position="76"/>
        <end position="96"/>
    </location>
</feature>
<comment type="caution">
    <text evidence="3">The sequence shown here is derived from an EMBL/GenBank/DDBJ whole genome shotgun (WGS) entry which is preliminary data.</text>
</comment>
<sequence>MTTFSPSSRNTTRLPQVGQDGQPLTRRQRRELERANELAGSRGSDSAGPTGSVDSAGSVESGESAAPNWTQPAPSPDLSDLSLPSNPSYSSPFSPSHAQPTETSETSELSPPWMQPIPTAPAEEPVPEAPRSAASAPVSEPAEALSPAAQSSPSSDEPPTTTGAQRAIGAALGRPRPRGYIAAVLAIMAAVAIVAAPLAVSRMWGGGAGSASSAGAAPGGSINADGPLDTVLEVAGRVGAVPVVSLKGNLSPASAISTDQVVTGDGRALGAGDAVVLSVAVFDGGDGTNVTGNKTGTRLYRGLLDPNKIGESLANAVTGVTEGSRIVVRAPRTKEDQTKTTEITVIDILPTTAAGTSQQPVEGMPTVTTNADGTVGLSVQGLPVPTHSTAAVLVQGDGPQVQADSVVLARYATVNWSDGQQQATTYGTTTLPGTIDMNNALAGVREQLVDAQVGSRLVISIPADQAAGEGAVAVVIDVLAIADDGLTDAAVPATPNPDDGPGTVHVTPGASPGTSQ</sequence>
<keyword evidence="4" id="KW-1185">Reference proteome</keyword>
<dbReference type="Proteomes" id="UP000002941">
    <property type="component" value="Unassembled WGS sequence"/>
</dbReference>
<keyword evidence="2" id="KW-0812">Transmembrane</keyword>
<feature type="compositionally biased region" description="Polar residues" evidence="1">
    <location>
        <begin position="97"/>
        <end position="109"/>
    </location>
</feature>
<keyword evidence="2" id="KW-0472">Membrane</keyword>
<evidence type="ECO:0000256" key="2">
    <source>
        <dbReference type="SAM" id="Phobius"/>
    </source>
</evidence>
<evidence type="ECO:0000313" key="3">
    <source>
        <dbReference type="EMBL" id="EJF46720.1"/>
    </source>
</evidence>
<evidence type="ECO:0000256" key="1">
    <source>
        <dbReference type="SAM" id="MobiDB-lite"/>
    </source>
</evidence>
<dbReference type="EMBL" id="AKFT01000050">
    <property type="protein sequence ID" value="EJF46720.1"/>
    <property type="molecule type" value="Genomic_DNA"/>
</dbReference>
<protein>
    <recommendedName>
        <fullName evidence="5">Peptidylprolyl isomerase</fullName>
    </recommendedName>
</protein>
<feature type="compositionally biased region" description="Polar residues" evidence="1">
    <location>
        <begin position="1"/>
        <end position="14"/>
    </location>
</feature>
<dbReference type="Gene3D" id="3.10.50.40">
    <property type="match status" value="1"/>
</dbReference>
<keyword evidence="2" id="KW-1133">Transmembrane helix</keyword>
<dbReference type="GO" id="GO:0003755">
    <property type="term" value="F:peptidyl-prolyl cis-trans isomerase activity"/>
    <property type="evidence" value="ECO:0007669"/>
    <property type="project" value="InterPro"/>
</dbReference>
<dbReference type="SUPFAM" id="SSF54534">
    <property type="entry name" value="FKBP-like"/>
    <property type="match status" value="1"/>
</dbReference>
<feature type="transmembrane region" description="Helical" evidence="2">
    <location>
        <begin position="180"/>
        <end position="200"/>
    </location>
</feature>
<feature type="compositionally biased region" description="Low complexity" evidence="1">
    <location>
        <begin position="51"/>
        <end position="66"/>
    </location>
</feature>